<evidence type="ECO:0000313" key="4">
    <source>
        <dbReference type="EMBL" id="QSO46122.1"/>
    </source>
</evidence>
<dbReference type="KEGG" id="afx:JZ786_16570"/>
<dbReference type="PROSITE" id="PS00922">
    <property type="entry name" value="TRANSGLYCOSYLASE"/>
    <property type="match status" value="1"/>
</dbReference>
<name>A0A9X7VX59_9BACL</name>
<dbReference type="SUPFAM" id="SSF53955">
    <property type="entry name" value="Lysozyme-like"/>
    <property type="match status" value="1"/>
</dbReference>
<dbReference type="InterPro" id="IPR023346">
    <property type="entry name" value="Lysozyme-like_dom_sf"/>
</dbReference>
<evidence type="ECO:0000256" key="2">
    <source>
        <dbReference type="SAM" id="MobiDB-lite"/>
    </source>
</evidence>
<evidence type="ECO:0000256" key="1">
    <source>
        <dbReference type="ARBA" id="ARBA00007734"/>
    </source>
</evidence>
<feature type="domain" description="Transglycosylase SLT" evidence="3">
    <location>
        <begin position="170"/>
        <end position="264"/>
    </location>
</feature>
<organism evidence="4 5">
    <name type="scientific">Alicyclobacillus mengziensis</name>
    <dbReference type="NCBI Taxonomy" id="2931921"/>
    <lineage>
        <taxon>Bacteria</taxon>
        <taxon>Bacillati</taxon>
        <taxon>Bacillota</taxon>
        <taxon>Bacilli</taxon>
        <taxon>Bacillales</taxon>
        <taxon>Alicyclobacillaceae</taxon>
        <taxon>Alicyclobacillus</taxon>
    </lineage>
</organism>
<proteinExistence type="inferred from homology"/>
<dbReference type="GO" id="GO:0008933">
    <property type="term" value="F:peptidoglycan lytic transglycosylase activity"/>
    <property type="evidence" value="ECO:0007669"/>
    <property type="project" value="InterPro"/>
</dbReference>
<accession>A0A9X7VX59</accession>
<evidence type="ECO:0000259" key="3">
    <source>
        <dbReference type="Pfam" id="PF01464"/>
    </source>
</evidence>
<dbReference type="GO" id="GO:0000270">
    <property type="term" value="P:peptidoglycan metabolic process"/>
    <property type="evidence" value="ECO:0007669"/>
    <property type="project" value="InterPro"/>
</dbReference>
<dbReference type="Gene3D" id="1.10.530.10">
    <property type="match status" value="1"/>
</dbReference>
<dbReference type="InterPro" id="IPR008258">
    <property type="entry name" value="Transglycosylase_SLT_dom_1"/>
</dbReference>
<dbReference type="GO" id="GO:0016020">
    <property type="term" value="C:membrane"/>
    <property type="evidence" value="ECO:0007669"/>
    <property type="project" value="InterPro"/>
</dbReference>
<dbReference type="PANTHER" id="PTHR37423:SF2">
    <property type="entry name" value="MEMBRANE-BOUND LYTIC MUREIN TRANSGLYCOSYLASE C"/>
    <property type="match status" value="1"/>
</dbReference>
<dbReference type="EMBL" id="CP071182">
    <property type="protein sequence ID" value="QSO46122.1"/>
    <property type="molecule type" value="Genomic_DNA"/>
</dbReference>
<dbReference type="InterPro" id="IPR000189">
    <property type="entry name" value="Transglyc_AS"/>
</dbReference>
<dbReference type="Pfam" id="PF01464">
    <property type="entry name" value="SLT"/>
    <property type="match status" value="1"/>
</dbReference>
<dbReference type="RefSeq" id="WP_206655492.1">
    <property type="nucleotide sequence ID" value="NZ_CP071182.1"/>
</dbReference>
<evidence type="ECO:0000313" key="5">
    <source>
        <dbReference type="Proteomes" id="UP000663505"/>
    </source>
</evidence>
<reference evidence="4 5" key="1">
    <citation type="submission" date="2021-02" db="EMBL/GenBank/DDBJ databases">
        <title>Alicyclobacillus curvatus sp. nov. and Alicyclobacillus mengziensis sp. nov., two acidophilic bacteria isolated from acid mine drainage.</title>
        <authorList>
            <person name="Huang Y."/>
        </authorList>
    </citation>
    <scope>NUCLEOTIDE SEQUENCE [LARGE SCALE GENOMIC DNA]</scope>
    <source>
        <strain evidence="4 5">S30H14</strain>
    </source>
</reference>
<comment type="similarity">
    <text evidence="1">Belongs to the transglycosylase Slt family.</text>
</comment>
<gene>
    <name evidence="4" type="ORF">JZ786_16570</name>
</gene>
<dbReference type="Proteomes" id="UP000663505">
    <property type="component" value="Chromosome"/>
</dbReference>
<feature type="region of interest" description="Disordered" evidence="2">
    <location>
        <begin position="1"/>
        <end position="36"/>
    </location>
</feature>
<dbReference type="PANTHER" id="PTHR37423">
    <property type="entry name" value="SOLUBLE LYTIC MUREIN TRANSGLYCOSYLASE-RELATED"/>
    <property type="match status" value="1"/>
</dbReference>
<dbReference type="AlphaFoldDB" id="A0A9X7VX59"/>
<sequence>MNLSPASPNGTNIGQTNVPPQTSGSGQTSLFSTSTVGPSGVDMNGIGSGSSASTTLASWAAILAEMLDMTAMGQSLSASVGQTSATSVGSSVAASFGQSLASPTVTGTSSPMNLADFWLQQVLGQLGGAAAGNIFSNKSVSSSVANDLFPGMNAMAGSSTNIPSQTVADAVNQASTAFGLPAQLINSVIQTESAYQPNAVSSAGAIGLMQLMPATAREMGVQNPYDPIQNIWGGTRYLSSLVNQFHGDVKLAVAAYNAGPEAVVTHGGVPPYPETQQYVQKVLQGAGMDI</sequence>
<protein>
    <submittedName>
        <fullName evidence="4">Lytic transglycosylase domain-containing protein</fullName>
    </submittedName>
</protein>
<keyword evidence="5" id="KW-1185">Reference proteome</keyword>
<dbReference type="CDD" id="cd00254">
    <property type="entry name" value="LT-like"/>
    <property type="match status" value="1"/>
</dbReference>